<feature type="coiled-coil region" evidence="1">
    <location>
        <begin position="108"/>
        <end position="135"/>
    </location>
</feature>
<evidence type="ECO:0000256" key="1">
    <source>
        <dbReference type="SAM" id="Coils"/>
    </source>
</evidence>
<proteinExistence type="predicted"/>
<comment type="caution">
    <text evidence="2">The sequence shown here is derived from an EMBL/GenBank/DDBJ whole genome shotgun (WGS) entry which is preliminary data.</text>
</comment>
<dbReference type="Proteomes" id="UP001596012">
    <property type="component" value="Unassembled WGS sequence"/>
</dbReference>
<keyword evidence="3" id="KW-1185">Reference proteome</keyword>
<gene>
    <name evidence="2" type="ORF">ACFPH6_05310</name>
</gene>
<sequence length="170" mass="19225">MIAVTAFATLTPERFDAPLYELPQEQWSEKPRDFTVTVVGPERYDGEQPYTYVVRDHTTEGAWIQALTWHMRENETLDAYVVASESHAGLPPADAGYHWNDLRSEAQHAALNKSIEQARDLITRYEAAIARFRTENGEDIDPQQYGAYDETRADYGEEAIDLVSSLAQAA</sequence>
<keyword evidence="1" id="KW-0175">Coiled coil</keyword>
<accession>A0ABV8YI25</accession>
<protein>
    <submittedName>
        <fullName evidence="2">Uncharacterized protein</fullName>
    </submittedName>
</protein>
<dbReference type="EMBL" id="JBHSFG010000011">
    <property type="protein sequence ID" value="MFC4463986.1"/>
    <property type="molecule type" value="Genomic_DNA"/>
</dbReference>
<dbReference type="RefSeq" id="WP_386337925.1">
    <property type="nucleotide sequence ID" value="NZ_JBHSFG010000011.1"/>
</dbReference>
<reference evidence="3" key="1">
    <citation type="journal article" date="2019" name="Int. J. Syst. Evol. Microbiol.">
        <title>The Global Catalogue of Microorganisms (GCM) 10K type strain sequencing project: providing services to taxonomists for standard genome sequencing and annotation.</title>
        <authorList>
            <consortium name="The Broad Institute Genomics Platform"/>
            <consortium name="The Broad Institute Genome Sequencing Center for Infectious Disease"/>
            <person name="Wu L."/>
            <person name="Ma J."/>
        </authorList>
    </citation>
    <scope>NUCLEOTIDE SEQUENCE [LARGE SCALE GENOMIC DNA]</scope>
    <source>
        <strain evidence="3">DT43</strain>
    </source>
</reference>
<evidence type="ECO:0000313" key="2">
    <source>
        <dbReference type="EMBL" id="MFC4463986.1"/>
    </source>
</evidence>
<evidence type="ECO:0000313" key="3">
    <source>
        <dbReference type="Proteomes" id="UP001596012"/>
    </source>
</evidence>
<organism evidence="2 3">
    <name type="scientific">Streptomyces xiangluensis</name>
    <dbReference type="NCBI Taxonomy" id="2665720"/>
    <lineage>
        <taxon>Bacteria</taxon>
        <taxon>Bacillati</taxon>
        <taxon>Actinomycetota</taxon>
        <taxon>Actinomycetes</taxon>
        <taxon>Kitasatosporales</taxon>
        <taxon>Streptomycetaceae</taxon>
        <taxon>Streptomyces</taxon>
    </lineage>
</organism>
<name>A0ABV8YI25_9ACTN</name>